<dbReference type="InterPro" id="IPR036291">
    <property type="entry name" value="NAD(P)-bd_dom_sf"/>
</dbReference>
<protein>
    <submittedName>
        <fullName evidence="2">Uncharacterized conserved protein YbjT, contains NAD(P)-binding and DUF2867 domains</fullName>
    </submittedName>
</protein>
<accession>A0A239AAV5</accession>
<dbReference type="EMBL" id="FZOD01000001">
    <property type="protein sequence ID" value="SNR92188.1"/>
    <property type="molecule type" value="Genomic_DNA"/>
</dbReference>
<evidence type="ECO:0000259" key="1">
    <source>
        <dbReference type="Pfam" id="PF05368"/>
    </source>
</evidence>
<proteinExistence type="predicted"/>
<gene>
    <name evidence="2" type="ORF">SAMN05216276_1001226</name>
</gene>
<reference evidence="2 3" key="1">
    <citation type="submission" date="2017-06" db="EMBL/GenBank/DDBJ databases">
        <authorList>
            <person name="Kim H.J."/>
            <person name="Triplett B.A."/>
        </authorList>
    </citation>
    <scope>NUCLEOTIDE SEQUENCE [LARGE SCALE GENOMIC DNA]</scope>
    <source>
        <strain evidence="2 3">CGMCC 4.2132</strain>
    </source>
</reference>
<dbReference type="RefSeq" id="WP_089205217.1">
    <property type="nucleotide sequence ID" value="NZ_FZOD01000001.1"/>
</dbReference>
<sequence>MTILVTGATGTVGSHLIRHLLREGHRVRALTRDPATADLPEGVEVVAGDLTEVLTLTPVFDGVTAAHLINFSKDYKPLRNGQQIVDLALRAGVRKVTILGGWEEGTLEPAARSSTLEWTHLKPIEFMGNTLADWGERLRAEGVIREPYGDRKGASVHESDIGAVAATALTEDGHAGKAYTITGPEVLTPRDKIRILGEATGRDLRFEEFTPDQTRKQWVEEGRPPEMLLFKVFGDNPEIGYRERVEFLLRVYGSDNNLGSTVTDVVEKVTGRPARTFAQWAAEHADDFRA</sequence>
<dbReference type="OrthoDB" id="4457504at2"/>
<keyword evidence="3" id="KW-1185">Reference proteome</keyword>
<dbReference type="PANTHER" id="PTHR43162:SF1">
    <property type="entry name" value="PRESTALK A DIFFERENTIATION PROTEIN A"/>
    <property type="match status" value="1"/>
</dbReference>
<dbReference type="Proteomes" id="UP000198282">
    <property type="component" value="Unassembled WGS sequence"/>
</dbReference>
<dbReference type="PANTHER" id="PTHR43162">
    <property type="match status" value="1"/>
</dbReference>
<dbReference type="Gene3D" id="3.90.25.10">
    <property type="entry name" value="UDP-galactose 4-epimerase, domain 1"/>
    <property type="match status" value="1"/>
</dbReference>
<dbReference type="SUPFAM" id="SSF51735">
    <property type="entry name" value="NAD(P)-binding Rossmann-fold domains"/>
    <property type="match status" value="1"/>
</dbReference>
<dbReference type="AlphaFoldDB" id="A0A239AAV5"/>
<evidence type="ECO:0000313" key="3">
    <source>
        <dbReference type="Proteomes" id="UP000198282"/>
    </source>
</evidence>
<dbReference type="InterPro" id="IPR008030">
    <property type="entry name" value="NmrA-like"/>
</dbReference>
<organism evidence="2 3">
    <name type="scientific">Streptosporangium subroseum</name>
    <dbReference type="NCBI Taxonomy" id="106412"/>
    <lineage>
        <taxon>Bacteria</taxon>
        <taxon>Bacillati</taxon>
        <taxon>Actinomycetota</taxon>
        <taxon>Actinomycetes</taxon>
        <taxon>Streptosporangiales</taxon>
        <taxon>Streptosporangiaceae</taxon>
        <taxon>Streptosporangium</taxon>
    </lineage>
</organism>
<evidence type="ECO:0000313" key="2">
    <source>
        <dbReference type="EMBL" id="SNR92188.1"/>
    </source>
</evidence>
<dbReference type="InterPro" id="IPR051604">
    <property type="entry name" value="Ergot_Alk_Oxidoreductase"/>
</dbReference>
<dbReference type="Pfam" id="PF05368">
    <property type="entry name" value="NmrA"/>
    <property type="match status" value="1"/>
</dbReference>
<name>A0A239AAV5_9ACTN</name>
<feature type="domain" description="NmrA-like" evidence="1">
    <location>
        <begin position="2"/>
        <end position="96"/>
    </location>
</feature>
<dbReference type="Gene3D" id="3.40.50.720">
    <property type="entry name" value="NAD(P)-binding Rossmann-like Domain"/>
    <property type="match status" value="1"/>
</dbReference>